<evidence type="ECO:0000313" key="1">
    <source>
        <dbReference type="EMBL" id="VDM37929.1"/>
    </source>
</evidence>
<evidence type="ECO:0000313" key="2">
    <source>
        <dbReference type="Proteomes" id="UP000050794"/>
    </source>
</evidence>
<reference evidence="3" key="1">
    <citation type="submission" date="2016-06" db="UniProtKB">
        <authorList>
            <consortium name="WormBaseParasite"/>
        </authorList>
    </citation>
    <scope>IDENTIFICATION</scope>
</reference>
<gene>
    <name evidence="1" type="ORF">TCNE_LOCUS6608</name>
</gene>
<proteinExistence type="predicted"/>
<dbReference type="WBParaSite" id="TCNE_0000660801-mRNA-1">
    <property type="protein sequence ID" value="TCNE_0000660801-mRNA-1"/>
    <property type="gene ID" value="TCNE_0000660801"/>
</dbReference>
<evidence type="ECO:0000313" key="3">
    <source>
        <dbReference type="WBParaSite" id="TCNE_0000660801-mRNA-1"/>
    </source>
</evidence>
<dbReference type="Proteomes" id="UP000050794">
    <property type="component" value="Unassembled WGS sequence"/>
</dbReference>
<organism evidence="2 3">
    <name type="scientific">Toxocara canis</name>
    <name type="common">Canine roundworm</name>
    <dbReference type="NCBI Taxonomy" id="6265"/>
    <lineage>
        <taxon>Eukaryota</taxon>
        <taxon>Metazoa</taxon>
        <taxon>Ecdysozoa</taxon>
        <taxon>Nematoda</taxon>
        <taxon>Chromadorea</taxon>
        <taxon>Rhabditida</taxon>
        <taxon>Spirurina</taxon>
        <taxon>Ascaridomorpha</taxon>
        <taxon>Ascaridoidea</taxon>
        <taxon>Toxocaridae</taxon>
        <taxon>Toxocara</taxon>
    </lineage>
</organism>
<dbReference type="AlphaFoldDB" id="A0A183UDN8"/>
<dbReference type="EMBL" id="UYWY01019521">
    <property type="protein sequence ID" value="VDM37929.1"/>
    <property type="molecule type" value="Genomic_DNA"/>
</dbReference>
<protein>
    <submittedName>
        <fullName evidence="1 3">Uncharacterized protein</fullName>
    </submittedName>
</protein>
<sequence>MLELDEGYPPSSSSPARLQTQIVAHLHSLSRTSDLDKALQEGGAALLIACRLTVTIDAASKALNAKPSMRACARACASNYAQARETYTRPYC</sequence>
<name>A0A183UDN8_TOXCA</name>
<accession>A0A183UDN8</accession>
<reference evidence="1 2" key="2">
    <citation type="submission" date="2018-11" db="EMBL/GenBank/DDBJ databases">
        <authorList>
            <consortium name="Pathogen Informatics"/>
        </authorList>
    </citation>
    <scope>NUCLEOTIDE SEQUENCE [LARGE SCALE GENOMIC DNA]</scope>
</reference>
<keyword evidence="2" id="KW-1185">Reference proteome</keyword>